<dbReference type="PANTHER" id="PTHR18937:SF172">
    <property type="entry name" value="STRUCTURAL MAINTENANCE OF CHROMOSOMES PROTEIN"/>
    <property type="match status" value="1"/>
</dbReference>
<feature type="compositionally biased region" description="Acidic residues" evidence="13">
    <location>
        <begin position="1305"/>
        <end position="1316"/>
    </location>
</feature>
<dbReference type="Pfam" id="PF02463">
    <property type="entry name" value="SMC_N"/>
    <property type="match status" value="1"/>
</dbReference>
<dbReference type="InterPro" id="IPR036277">
    <property type="entry name" value="SMC_hinge_sf"/>
</dbReference>
<comment type="subcellular location">
    <subcellularLocation>
        <location evidence="1">Nucleus</location>
    </subcellularLocation>
</comment>
<evidence type="ECO:0000313" key="16">
    <source>
        <dbReference type="Proteomes" id="UP000541558"/>
    </source>
</evidence>
<dbReference type="Gene3D" id="1.10.287.1490">
    <property type="match status" value="1"/>
</dbReference>
<organism evidence="15 16">
    <name type="scientific">Ephemerocybe angulata</name>
    <dbReference type="NCBI Taxonomy" id="980116"/>
    <lineage>
        <taxon>Eukaryota</taxon>
        <taxon>Fungi</taxon>
        <taxon>Dikarya</taxon>
        <taxon>Basidiomycota</taxon>
        <taxon>Agaricomycotina</taxon>
        <taxon>Agaricomycetes</taxon>
        <taxon>Agaricomycetidae</taxon>
        <taxon>Agaricales</taxon>
        <taxon>Agaricineae</taxon>
        <taxon>Psathyrellaceae</taxon>
        <taxon>Ephemerocybe</taxon>
    </lineage>
</organism>
<accession>A0A8H5C082</accession>
<feature type="compositionally biased region" description="Low complexity" evidence="13">
    <location>
        <begin position="151"/>
        <end position="168"/>
    </location>
</feature>
<dbReference type="SUPFAM" id="SSF75553">
    <property type="entry name" value="Smc hinge domain"/>
    <property type="match status" value="1"/>
</dbReference>
<feature type="compositionally biased region" description="Acidic residues" evidence="13">
    <location>
        <begin position="264"/>
        <end position="275"/>
    </location>
</feature>
<feature type="compositionally biased region" description="Acidic residues" evidence="13">
    <location>
        <begin position="214"/>
        <end position="231"/>
    </location>
</feature>
<keyword evidence="7" id="KW-0067">ATP-binding</keyword>
<feature type="coiled-coil region" evidence="12">
    <location>
        <begin position="1039"/>
        <end position="1073"/>
    </location>
</feature>
<evidence type="ECO:0000256" key="6">
    <source>
        <dbReference type="ARBA" id="ARBA00022776"/>
    </source>
</evidence>
<dbReference type="Gene3D" id="3.30.70.1620">
    <property type="match status" value="1"/>
</dbReference>
<dbReference type="InterPro" id="IPR027417">
    <property type="entry name" value="P-loop_NTPase"/>
</dbReference>
<evidence type="ECO:0000256" key="2">
    <source>
        <dbReference type="ARBA" id="ARBA00006005"/>
    </source>
</evidence>
<dbReference type="Proteomes" id="UP000541558">
    <property type="component" value="Unassembled WGS sequence"/>
</dbReference>
<keyword evidence="5" id="KW-0547">Nucleotide-binding</keyword>
<feature type="region of interest" description="Disordered" evidence="13">
    <location>
        <begin position="1305"/>
        <end position="1351"/>
    </location>
</feature>
<keyword evidence="6" id="KW-0498">Mitosis</keyword>
<evidence type="ECO:0000259" key="14">
    <source>
        <dbReference type="SMART" id="SM00968"/>
    </source>
</evidence>
<dbReference type="Gene3D" id="3.40.50.300">
    <property type="entry name" value="P-loop containing nucleotide triphosphate hydrolases"/>
    <property type="match status" value="2"/>
</dbReference>
<keyword evidence="9" id="KW-0226">DNA condensation</keyword>
<evidence type="ECO:0000256" key="4">
    <source>
        <dbReference type="ARBA" id="ARBA00022618"/>
    </source>
</evidence>
<reference evidence="15 16" key="1">
    <citation type="journal article" date="2020" name="ISME J.">
        <title>Uncovering the hidden diversity of litter-decomposition mechanisms in mushroom-forming fungi.</title>
        <authorList>
            <person name="Floudas D."/>
            <person name="Bentzer J."/>
            <person name="Ahren D."/>
            <person name="Johansson T."/>
            <person name="Persson P."/>
            <person name="Tunlid A."/>
        </authorList>
    </citation>
    <scope>NUCLEOTIDE SEQUENCE [LARGE SCALE GENOMIC DNA]</scope>
    <source>
        <strain evidence="15 16">CBS 175.51</strain>
    </source>
</reference>
<feature type="coiled-coil region" evidence="12">
    <location>
        <begin position="758"/>
        <end position="844"/>
    </location>
</feature>
<dbReference type="SMART" id="SM00968">
    <property type="entry name" value="SMC_hinge"/>
    <property type="match status" value="1"/>
</dbReference>
<dbReference type="GO" id="GO:0051301">
    <property type="term" value="P:cell division"/>
    <property type="evidence" value="ECO:0007669"/>
    <property type="project" value="UniProtKB-KW"/>
</dbReference>
<keyword evidence="16" id="KW-1185">Reference proteome</keyword>
<gene>
    <name evidence="15" type="ORF">D9611_005254</name>
</gene>
<feature type="region of interest" description="Disordered" evidence="13">
    <location>
        <begin position="656"/>
        <end position="684"/>
    </location>
</feature>
<keyword evidence="8 12" id="KW-0175">Coiled coil</keyword>
<dbReference type="PANTHER" id="PTHR18937">
    <property type="entry name" value="STRUCTURAL MAINTENANCE OF CHROMOSOMES SMC FAMILY MEMBER"/>
    <property type="match status" value="1"/>
</dbReference>
<evidence type="ECO:0000256" key="13">
    <source>
        <dbReference type="SAM" id="MobiDB-lite"/>
    </source>
</evidence>
<comment type="caution">
    <text evidence="15">The sequence shown here is derived from an EMBL/GenBank/DDBJ whole genome shotgun (WGS) entry which is preliminary data.</text>
</comment>
<dbReference type="EMBL" id="JAACJK010000110">
    <property type="protein sequence ID" value="KAF5332807.1"/>
    <property type="molecule type" value="Genomic_DNA"/>
</dbReference>
<protein>
    <recommendedName>
        <fullName evidence="3">Structural maintenance of chromosomes protein 4</fullName>
    </recommendedName>
</protein>
<sequence length="1597" mass="178337">MPPRRSSRAPSATPAASQAAESAPAKRKRGQVAHDDDDQTDAKPASRARRASSSKPASKAAPKGRASTRSKASLPDVQESEDEAESDAPPVRKRSRPSVESDLNGGEEEEEEEEVSAPKRRGGRKPKQVVVKEEEEDEEPPAALPKRRSSRQPSAGPSRRPSGASSSRSTRKARVPSIAASVPEQEEDEEEKEEQPDPPKKRGSRASAKQVTVSDDDEDELAQPSEEEEDSDVPKPKGRKGKAAAPRATKASKKAPKKVVVVETDSEKDEDEDSDSPPPPPRSSPKKVSASPVKPSYVQPAEEEEEKSLFDPIPASQPAPIPQAVPEEPEGPKPRLVIHKLALVNFKSYAGRQEIGPFHKSFSAIVGPNGSGKSNTIDALLFVFGYRASKMRQGKVSELIHNSARHPDLQECSVEVHFRDILDLPGADAFEIIPGSKLVVSRTAYTDNSSKYSINGKKSSYKEVQALLKGRGIDLDHNRFLILQGEVESIAQMKPKAPTEHEDGLLEYLEDIIGTTQYKKPIEEALAAFEELQEDRQVKLNRLRLVEKEKEALEEQRREAINYYKMKNDHVRAQSRYYQWLLWKGIEQLERAEAAHAKLEQDLEAETEKNKDNLKHYEELQAHYAGKEENFEEVRVATEKAVKDLKETEKMVVGLKEKQKHADGRAKKLKKSVTEDTAALKKAEHDINDANESLEKNKRELEAHEESLEVEEKKLEGIQESLTGKTRVFHDKIQVKQKELQPWTAKIDAKQAEIDVRVSERDTLAKRAEDRKNQLEEAEKAYEELETLQKDQIAQQTGFKTKKEQLKRDVADAQQRFENAKKDVDDLKAKSSSLRGRLDDAKASQAANRSQGTVVNKLQSLKEQGRIQGFHGKLGALGAIDAKYDVAISTACGGQLANLVVETVGEGKFCIEHLRTNNLGRASFMVLEKIQEYPDRMRTFDTPEGCPRLFDLVKPKNPIYRKAFYKAIGDTLVAKDLDQANRIAYGARRFRVVTLSGQIIETSGAMSGGGGQPSRGAMSAKQAQDGVSPDTLRTWEVDATKAAEALSRATQELRDAENELDRLKRMGPELEISYQKLGMEIETRKSRILELGKRVKDLRAQNKPDATDLARIKQLQREIDAAASKLEELQENADAINKDISDLEEQIMKIGGAKLMTQKSRVDGIRTHIALANEFITKAEVAKSKAENDVKRLTASIATNTANLEEVKQELEVLNEEVVQHVEYRDKLKGEVETAQVELENQKDTLDELKEGLDEAEAEIAGFRKKEMELNQKIADLKKDIGTFEIHVNKYKSQHDGLRLIDIEEDDDDDSDDEDEGNKPEGSTAEGDEQEQDIKPDPEEAAPSKPKKDLELKSYSTAELKGFKQNELVADTELLDERIKNAKVDLTVLKEYKKREAEFDNRAKDVERVTEAKDQAKAHYDGLGKKRLEEFMDGFTKISLKLKEMYQMITLGGNAELELVDSMDPFAEGIIFSVMPPKKSWKNISNLSGGEKTLSSLALVFALHVYKPTPLYFMDEIDAALDFRNVSIVANYIKDRTKNAQFIIISLRNDMFELSHRLIGIYKTANATRSISINNHKLLSTVPTAVPVPPQPSQAAA</sequence>
<evidence type="ECO:0000256" key="10">
    <source>
        <dbReference type="ARBA" id="ARBA00023242"/>
    </source>
</evidence>
<dbReference type="FunFam" id="3.40.50.300:FF:000585">
    <property type="entry name" value="Structural maintenance of chromosomes 4"/>
    <property type="match status" value="1"/>
</dbReference>
<evidence type="ECO:0000256" key="7">
    <source>
        <dbReference type="ARBA" id="ARBA00022840"/>
    </source>
</evidence>
<feature type="region of interest" description="Disordered" evidence="13">
    <location>
        <begin position="1"/>
        <end position="332"/>
    </location>
</feature>
<feature type="compositionally biased region" description="Low complexity" evidence="13">
    <location>
        <begin position="53"/>
        <end position="67"/>
    </location>
</feature>
<dbReference type="InterPro" id="IPR010935">
    <property type="entry name" value="SMC_hinge"/>
</dbReference>
<comment type="similarity">
    <text evidence="2">Belongs to the SMC family. SMC4 subfamily.</text>
</comment>
<feature type="region of interest" description="Disordered" evidence="13">
    <location>
        <begin position="1004"/>
        <end position="1029"/>
    </location>
</feature>
<evidence type="ECO:0000256" key="5">
    <source>
        <dbReference type="ARBA" id="ARBA00022741"/>
    </source>
</evidence>
<feature type="coiled-coil region" evidence="12">
    <location>
        <begin position="522"/>
        <end position="620"/>
    </location>
</feature>
<dbReference type="FunFam" id="3.40.50.300:FF:000481">
    <property type="entry name" value="Structural maintenance of chromosomes 4"/>
    <property type="match status" value="1"/>
</dbReference>
<dbReference type="GO" id="GO:0005634">
    <property type="term" value="C:nucleus"/>
    <property type="evidence" value="ECO:0007669"/>
    <property type="project" value="UniProtKB-SubCell"/>
</dbReference>
<evidence type="ECO:0000256" key="11">
    <source>
        <dbReference type="ARBA" id="ARBA00023306"/>
    </source>
</evidence>
<feature type="domain" description="SMC hinge" evidence="14">
    <location>
        <begin position="868"/>
        <end position="984"/>
    </location>
</feature>
<dbReference type="GO" id="GO:0000796">
    <property type="term" value="C:condensin complex"/>
    <property type="evidence" value="ECO:0007669"/>
    <property type="project" value="TreeGrafter"/>
</dbReference>
<proteinExistence type="inferred from homology"/>
<feature type="compositionally biased region" description="Low complexity" evidence="13">
    <location>
        <begin position="286"/>
        <end position="296"/>
    </location>
</feature>
<name>A0A8H5C082_9AGAR</name>
<dbReference type="Gene3D" id="1.20.1060.20">
    <property type="match status" value="1"/>
</dbReference>
<feature type="compositionally biased region" description="Basic residues" evidence="13">
    <location>
        <begin position="118"/>
        <end position="127"/>
    </location>
</feature>
<keyword evidence="10" id="KW-0539">Nucleus</keyword>
<dbReference type="InterPro" id="IPR003395">
    <property type="entry name" value="RecF/RecN/SMC_N"/>
</dbReference>
<feature type="compositionally biased region" description="Acidic residues" evidence="13">
    <location>
        <begin position="184"/>
        <end position="194"/>
    </location>
</feature>
<evidence type="ECO:0000256" key="3">
    <source>
        <dbReference type="ARBA" id="ARBA00018693"/>
    </source>
</evidence>
<dbReference type="Pfam" id="PF06470">
    <property type="entry name" value="SMC_hinge"/>
    <property type="match status" value="1"/>
</dbReference>
<evidence type="ECO:0000256" key="8">
    <source>
        <dbReference type="ARBA" id="ARBA00023054"/>
    </source>
</evidence>
<keyword evidence="4" id="KW-0132">Cell division</keyword>
<dbReference type="GO" id="GO:0005524">
    <property type="term" value="F:ATP binding"/>
    <property type="evidence" value="ECO:0007669"/>
    <property type="project" value="UniProtKB-KW"/>
</dbReference>
<evidence type="ECO:0000313" key="15">
    <source>
        <dbReference type="EMBL" id="KAF5332807.1"/>
    </source>
</evidence>
<evidence type="ECO:0000256" key="1">
    <source>
        <dbReference type="ARBA" id="ARBA00004123"/>
    </source>
</evidence>
<feature type="coiled-coil region" evidence="12">
    <location>
        <begin position="1176"/>
        <end position="1280"/>
    </location>
</feature>
<dbReference type="GO" id="GO:0007076">
    <property type="term" value="P:mitotic chromosome condensation"/>
    <property type="evidence" value="ECO:0007669"/>
    <property type="project" value="TreeGrafter"/>
</dbReference>
<evidence type="ECO:0000256" key="9">
    <source>
        <dbReference type="ARBA" id="ARBA00023067"/>
    </source>
</evidence>
<keyword evidence="11" id="KW-0131">Cell cycle</keyword>
<dbReference type="OrthoDB" id="5575062at2759"/>
<feature type="compositionally biased region" description="Acidic residues" evidence="13">
    <location>
        <begin position="105"/>
        <end position="115"/>
    </location>
</feature>
<feature type="compositionally biased region" description="Low complexity" evidence="13">
    <location>
        <begin position="8"/>
        <end position="23"/>
    </location>
</feature>
<feature type="coiled-coil region" evidence="12">
    <location>
        <begin position="1112"/>
        <end position="1146"/>
    </location>
</feature>
<dbReference type="SUPFAM" id="SSF52540">
    <property type="entry name" value="P-loop containing nucleoside triphosphate hydrolases"/>
    <property type="match status" value="1"/>
</dbReference>
<evidence type="ECO:0000256" key="12">
    <source>
        <dbReference type="SAM" id="Coils"/>
    </source>
</evidence>